<dbReference type="EMBL" id="JABRWO010000013">
    <property type="protein sequence ID" value="MBA2117176.1"/>
    <property type="molecule type" value="Genomic_DNA"/>
</dbReference>
<evidence type="ECO:0000256" key="1">
    <source>
        <dbReference type="SAM" id="Phobius"/>
    </source>
</evidence>
<protein>
    <submittedName>
        <fullName evidence="2">Uncharacterized protein</fullName>
    </submittedName>
</protein>
<dbReference type="Proteomes" id="UP000551616">
    <property type="component" value="Unassembled WGS sequence"/>
</dbReference>
<keyword evidence="1" id="KW-1133">Transmembrane helix</keyword>
<accession>A0A7V8V9M0</accession>
<comment type="caution">
    <text evidence="2">The sequence shown here is derived from an EMBL/GenBank/DDBJ whole genome shotgun (WGS) entry which is preliminary data.</text>
</comment>
<dbReference type="RefSeq" id="WP_207398559.1">
    <property type="nucleotide sequence ID" value="NZ_JABRWO010000013.1"/>
</dbReference>
<proteinExistence type="predicted"/>
<name>A0A7V8V9M0_9BACT</name>
<dbReference type="AlphaFoldDB" id="A0A7V8V9M0"/>
<reference evidence="2 3" key="1">
    <citation type="submission" date="2020-05" db="EMBL/GenBank/DDBJ databases">
        <title>Bremerella alba sp. nov., a novel planctomycete isolated from the surface of the macroalga Fucus spiralis.</title>
        <authorList>
            <person name="Godinho O."/>
            <person name="Botelho R."/>
            <person name="Albuquerque L."/>
            <person name="Wiegand S."/>
            <person name="Da Costa M.S."/>
            <person name="Lobo-Da-Cunha A."/>
            <person name="Jogler C."/>
            <person name="Lage O.M."/>
        </authorList>
    </citation>
    <scope>NUCLEOTIDE SEQUENCE [LARGE SCALE GENOMIC DNA]</scope>
    <source>
        <strain evidence="2 3">FF15</strain>
    </source>
</reference>
<keyword evidence="3" id="KW-1185">Reference proteome</keyword>
<evidence type="ECO:0000313" key="3">
    <source>
        <dbReference type="Proteomes" id="UP000551616"/>
    </source>
</evidence>
<evidence type="ECO:0000313" key="2">
    <source>
        <dbReference type="EMBL" id="MBA2117176.1"/>
    </source>
</evidence>
<gene>
    <name evidence="2" type="ORF">HOV93_43720</name>
</gene>
<keyword evidence="1" id="KW-0812">Transmembrane</keyword>
<feature type="transmembrane region" description="Helical" evidence="1">
    <location>
        <begin position="184"/>
        <end position="203"/>
    </location>
</feature>
<keyword evidence="1" id="KW-0472">Membrane</keyword>
<organism evidence="2 3">
    <name type="scientific">Bremerella alba</name>
    <dbReference type="NCBI Taxonomy" id="980252"/>
    <lineage>
        <taxon>Bacteria</taxon>
        <taxon>Pseudomonadati</taxon>
        <taxon>Planctomycetota</taxon>
        <taxon>Planctomycetia</taxon>
        <taxon>Pirellulales</taxon>
        <taxon>Pirellulaceae</taxon>
        <taxon>Bremerella</taxon>
    </lineage>
</organism>
<sequence>MTHYTGSGGTDGGNMVMFWPENLPEEADTMLENDPFSFAETMREEGKILWFLCDGDGDFSVTVYVDEEPPADLRSFLEHEEEHYPDVYVKGSTYFGGLEYMYRKHNPLIEEFPDMCGKLEIPDGIYQGNVYRTNIPPAFSRTWLMQRMGASRYRVLHWQQLLSKASLVGVVGVLFAFFFLVWYIWLAAVGAVLLTFVSAVLLARSESCREAIVAIDEFTKQFPEYVVLLTSQPPEAAAEPENELLAMPVG</sequence>
<feature type="transmembrane region" description="Helical" evidence="1">
    <location>
        <begin position="161"/>
        <end position="178"/>
    </location>
</feature>